<comment type="pathway">
    <text evidence="7">Porphyrin-containing compound metabolism; siroheme biosynthesis; precorrin-2 from uroporphyrinogen III: step 1/1.</text>
</comment>
<dbReference type="CDD" id="cd11642">
    <property type="entry name" value="SUMT"/>
    <property type="match status" value="1"/>
</dbReference>
<evidence type="ECO:0000256" key="1">
    <source>
        <dbReference type="ARBA" id="ARBA00005879"/>
    </source>
</evidence>
<evidence type="ECO:0000259" key="9">
    <source>
        <dbReference type="Pfam" id="PF00590"/>
    </source>
</evidence>
<dbReference type="EC" id="2.1.1.107" evidence="2"/>
<dbReference type="InterPro" id="IPR003043">
    <property type="entry name" value="Uropor_MeTrfase_CS"/>
</dbReference>
<gene>
    <name evidence="10" type="ORF">BC792_103213</name>
</gene>
<dbReference type="Gene3D" id="3.40.1010.10">
    <property type="entry name" value="Cobalt-precorrin-4 Transmethylase, Domain 1"/>
    <property type="match status" value="1"/>
</dbReference>
<proteinExistence type="inferred from homology"/>
<dbReference type="RefSeq" id="WP_148907670.1">
    <property type="nucleotide sequence ID" value="NZ_VNHX01000003.1"/>
</dbReference>
<dbReference type="AlphaFoldDB" id="A0A5S5DQK0"/>
<dbReference type="InterPro" id="IPR014777">
    <property type="entry name" value="4pyrrole_Mease_sub1"/>
</dbReference>
<dbReference type="GO" id="GO:0032259">
    <property type="term" value="P:methylation"/>
    <property type="evidence" value="ECO:0007669"/>
    <property type="project" value="UniProtKB-KW"/>
</dbReference>
<evidence type="ECO:0000313" key="11">
    <source>
        <dbReference type="Proteomes" id="UP000325105"/>
    </source>
</evidence>
<dbReference type="Pfam" id="PF00590">
    <property type="entry name" value="TP_methylase"/>
    <property type="match status" value="1"/>
</dbReference>
<evidence type="ECO:0000256" key="5">
    <source>
        <dbReference type="ARBA" id="ARBA00022691"/>
    </source>
</evidence>
<dbReference type="NCBIfam" id="TIGR01469">
    <property type="entry name" value="cobA_cysG_Cterm"/>
    <property type="match status" value="1"/>
</dbReference>
<dbReference type="PANTHER" id="PTHR45790:SF3">
    <property type="entry name" value="S-ADENOSYL-L-METHIONINE-DEPENDENT UROPORPHYRINOGEN III METHYLTRANSFERASE, CHLOROPLASTIC"/>
    <property type="match status" value="1"/>
</dbReference>
<keyword evidence="5" id="KW-0949">S-adenosyl-L-methionine</keyword>
<organism evidence="10 11">
    <name type="scientific">Sphingobacterium allocomposti</name>
    <dbReference type="NCBI Taxonomy" id="415956"/>
    <lineage>
        <taxon>Bacteria</taxon>
        <taxon>Pseudomonadati</taxon>
        <taxon>Bacteroidota</taxon>
        <taxon>Sphingobacteriia</taxon>
        <taxon>Sphingobacteriales</taxon>
        <taxon>Sphingobacteriaceae</taxon>
        <taxon>Sphingobacterium</taxon>
    </lineage>
</organism>
<evidence type="ECO:0000313" key="10">
    <source>
        <dbReference type="EMBL" id="TYP97286.1"/>
    </source>
</evidence>
<dbReference type="InterPro" id="IPR014776">
    <property type="entry name" value="4pyrrole_Mease_sub2"/>
</dbReference>
<evidence type="ECO:0000256" key="4">
    <source>
        <dbReference type="ARBA" id="ARBA00022679"/>
    </source>
</evidence>
<dbReference type="InterPro" id="IPR000878">
    <property type="entry name" value="4pyrrol_Mease"/>
</dbReference>
<comment type="caution">
    <text evidence="10">The sequence shown here is derived from an EMBL/GenBank/DDBJ whole genome shotgun (WGS) entry which is preliminary data.</text>
</comment>
<evidence type="ECO:0000256" key="3">
    <source>
        <dbReference type="ARBA" id="ARBA00022603"/>
    </source>
</evidence>
<dbReference type="SUPFAM" id="SSF53790">
    <property type="entry name" value="Tetrapyrrole methylase"/>
    <property type="match status" value="1"/>
</dbReference>
<dbReference type="FunFam" id="3.40.1010.10:FF:000001">
    <property type="entry name" value="Siroheme synthase"/>
    <property type="match status" value="1"/>
</dbReference>
<protein>
    <recommendedName>
        <fullName evidence="2">uroporphyrinogen-III C-methyltransferase</fullName>
        <ecNumber evidence="2">2.1.1.107</ecNumber>
    </recommendedName>
</protein>
<keyword evidence="11" id="KW-1185">Reference proteome</keyword>
<keyword evidence="4 8" id="KW-0808">Transferase</keyword>
<dbReference type="InterPro" id="IPR035996">
    <property type="entry name" value="4pyrrol_Methylase_sf"/>
</dbReference>
<evidence type="ECO:0000256" key="8">
    <source>
        <dbReference type="RuleBase" id="RU003960"/>
    </source>
</evidence>
<dbReference type="NCBIfam" id="NF004790">
    <property type="entry name" value="PRK06136.1"/>
    <property type="match status" value="1"/>
</dbReference>
<dbReference type="InterPro" id="IPR050161">
    <property type="entry name" value="Siro_Cobalamin_biosynth"/>
</dbReference>
<sequence length="252" mass="27813">MKTCNKKLFIVGSGPGNVDLLTVKSLRIIKKAQVVLYDNLVSAEILKIIPKDCITCYVGKDPYGAYVSQQKIHDFITHYCGRYDRVVRLKGGDPYIFGRGFEEWMYAKQIGIEVEYVPGISSMQGVGMSEIPLTHRGTSDGVWALTAMKQDGSFSKDLQLAVQSRSTIVIYMGMRKLDEIARMFVLYGKGDTPAAIIQHATLPQQKQALCKVADLVSASQEHALGHPAIIVIGEVVNLQYARALAAKDRCVV</sequence>
<dbReference type="EMBL" id="VNHX01000003">
    <property type="protein sequence ID" value="TYP97286.1"/>
    <property type="molecule type" value="Genomic_DNA"/>
</dbReference>
<dbReference type="PANTHER" id="PTHR45790">
    <property type="entry name" value="SIROHEME SYNTHASE-RELATED"/>
    <property type="match status" value="1"/>
</dbReference>
<evidence type="ECO:0000256" key="7">
    <source>
        <dbReference type="ARBA" id="ARBA00025705"/>
    </source>
</evidence>
<comment type="similarity">
    <text evidence="1 8">Belongs to the precorrin methyltransferase family.</text>
</comment>
<dbReference type="Gene3D" id="3.30.950.10">
    <property type="entry name" value="Methyltransferase, Cobalt-precorrin-4 Transmethylase, Domain 2"/>
    <property type="match status" value="1"/>
</dbReference>
<dbReference type="OrthoDB" id="9815856at2"/>
<evidence type="ECO:0000256" key="6">
    <source>
        <dbReference type="ARBA" id="ARBA00023244"/>
    </source>
</evidence>
<accession>A0A5S5DQK0</accession>
<dbReference type="InterPro" id="IPR006366">
    <property type="entry name" value="CobA/CysG_C"/>
</dbReference>
<dbReference type="GO" id="GO:0019354">
    <property type="term" value="P:siroheme biosynthetic process"/>
    <property type="evidence" value="ECO:0007669"/>
    <property type="project" value="InterPro"/>
</dbReference>
<name>A0A5S5DQK0_9SPHI</name>
<dbReference type="PROSITE" id="PS00840">
    <property type="entry name" value="SUMT_2"/>
    <property type="match status" value="1"/>
</dbReference>
<dbReference type="GO" id="GO:0004851">
    <property type="term" value="F:uroporphyrin-III C-methyltransferase activity"/>
    <property type="evidence" value="ECO:0007669"/>
    <property type="project" value="UniProtKB-EC"/>
</dbReference>
<keyword evidence="3 8" id="KW-0489">Methyltransferase</keyword>
<feature type="domain" description="Tetrapyrrole methylase" evidence="9">
    <location>
        <begin position="7"/>
        <end position="215"/>
    </location>
</feature>
<evidence type="ECO:0000256" key="2">
    <source>
        <dbReference type="ARBA" id="ARBA00012162"/>
    </source>
</evidence>
<keyword evidence="6" id="KW-0627">Porphyrin biosynthesis</keyword>
<dbReference type="Proteomes" id="UP000325105">
    <property type="component" value="Unassembled WGS sequence"/>
</dbReference>
<reference evidence="10 11" key="1">
    <citation type="submission" date="2019-07" db="EMBL/GenBank/DDBJ databases">
        <title>Genomic Encyclopedia of Archaeal and Bacterial Type Strains, Phase II (KMG-II): from individual species to whole genera.</title>
        <authorList>
            <person name="Goeker M."/>
        </authorList>
    </citation>
    <scope>NUCLEOTIDE SEQUENCE [LARGE SCALE GENOMIC DNA]</scope>
    <source>
        <strain evidence="10 11">DSM 18850</strain>
    </source>
</reference>